<evidence type="ECO:0000256" key="3">
    <source>
        <dbReference type="ARBA" id="ARBA00022694"/>
    </source>
</evidence>
<comment type="catalytic activity">
    <reaction evidence="7 8">
        <text>L-threonylcarbamoyladenylate + adenosine(37) in tRNA = N(6)-L-threonylcarbamoyladenosine(37) in tRNA + AMP + H(+)</text>
        <dbReference type="Rhea" id="RHEA:37059"/>
        <dbReference type="Rhea" id="RHEA-COMP:10162"/>
        <dbReference type="Rhea" id="RHEA-COMP:10163"/>
        <dbReference type="ChEBI" id="CHEBI:15378"/>
        <dbReference type="ChEBI" id="CHEBI:73682"/>
        <dbReference type="ChEBI" id="CHEBI:74411"/>
        <dbReference type="ChEBI" id="CHEBI:74418"/>
        <dbReference type="ChEBI" id="CHEBI:456215"/>
        <dbReference type="EC" id="2.3.1.234"/>
    </reaction>
</comment>
<feature type="binding site" evidence="8">
    <location>
        <position position="190"/>
    </location>
    <ligand>
        <name>substrate</name>
    </ligand>
</feature>
<dbReference type="FunFam" id="3.30.420.40:FF:000012">
    <property type="entry name" value="tRNA N6-adenosine threonylcarbamoyltransferase"/>
    <property type="match status" value="1"/>
</dbReference>
<evidence type="ECO:0000313" key="10">
    <source>
        <dbReference type="EMBL" id="GGF64376.1"/>
    </source>
</evidence>
<evidence type="ECO:0000256" key="2">
    <source>
        <dbReference type="ARBA" id="ARBA00022679"/>
    </source>
</evidence>
<reference evidence="10" key="2">
    <citation type="submission" date="2020-09" db="EMBL/GenBank/DDBJ databases">
        <authorList>
            <person name="Sun Q."/>
            <person name="Sedlacek I."/>
        </authorList>
    </citation>
    <scope>NUCLEOTIDE SEQUENCE</scope>
    <source>
        <strain evidence="10">CCM 7897</strain>
    </source>
</reference>
<evidence type="ECO:0000256" key="5">
    <source>
        <dbReference type="ARBA" id="ARBA00023004"/>
    </source>
</evidence>
<comment type="similarity">
    <text evidence="8">Belongs to the KAE1 / TsaD family.</text>
</comment>
<dbReference type="PANTHER" id="PTHR11735:SF6">
    <property type="entry name" value="TRNA N6-ADENOSINE THREONYLCARBAMOYLTRANSFERASE, MITOCHONDRIAL"/>
    <property type="match status" value="1"/>
</dbReference>
<keyword evidence="11" id="KW-1185">Reference proteome</keyword>
<dbReference type="InterPro" id="IPR017861">
    <property type="entry name" value="KAE1/TsaD"/>
</dbReference>
<keyword evidence="4 8" id="KW-0479">Metal-binding</keyword>
<comment type="function">
    <text evidence="8">Required for the formation of a threonylcarbamoyl group on adenosine at position 37 (t(6)A37) in tRNAs that read codons beginning with adenine. Is involved in the transfer of the threonylcarbamoyl moiety of threonylcarbamoyl-AMP (TC-AMP) to the N6 group of A37, together with TsaE and TsaB. TsaD likely plays a direct catalytic role in this reaction.</text>
</comment>
<feature type="binding site" evidence="8">
    <location>
        <position position="313"/>
    </location>
    <ligand>
        <name>Fe cation</name>
        <dbReference type="ChEBI" id="CHEBI:24875"/>
    </ligand>
</feature>
<sequence>MADLLVLGIETTCDETAAAVVARSPSGAGDIRSNVVRSQIEEHAPYGGVVPEIAARAHVEILDHVIAQAMADAGIGFSDLSAVATAAGPGLIGGVIVGLTTAKAIALAAHRPLVAVNHLEAHALTARLTDGVAFPYLLLLVSGGHTQLLAVEDVGRYRRLGTTLDDAIGEAFDKVAKMLSLPYPGGPEVEKQALQGDPERFAFPRPMLNRREPDFSLSGLKTAVRLEADRLAPLSDQDVADLCASFQAAVVDVIIDRVRAGGRVFREKLGTAPTALVVAGGVAANGAIRTALQKLSIDAGTRLAVPPPQLCTDNGAMIAWAGAERLSRGLTDPLHLSPKARWPLDPTPLTARA</sequence>
<dbReference type="InterPro" id="IPR043129">
    <property type="entry name" value="ATPase_NBD"/>
</dbReference>
<feature type="binding site" evidence="8">
    <location>
        <position position="173"/>
    </location>
    <ligand>
        <name>substrate</name>
    </ligand>
</feature>
<evidence type="ECO:0000259" key="9">
    <source>
        <dbReference type="Pfam" id="PF00814"/>
    </source>
</evidence>
<dbReference type="InterPro" id="IPR022450">
    <property type="entry name" value="TsaD"/>
</dbReference>
<keyword evidence="1 8" id="KW-0963">Cytoplasm</keyword>
<keyword evidence="6 8" id="KW-0012">Acyltransferase</keyword>
<feature type="binding site" evidence="8">
    <location>
        <position position="186"/>
    </location>
    <ligand>
        <name>substrate</name>
    </ligand>
</feature>
<evidence type="ECO:0000256" key="6">
    <source>
        <dbReference type="ARBA" id="ARBA00023315"/>
    </source>
</evidence>
<comment type="caution">
    <text evidence="10">The sequence shown here is derived from an EMBL/GenBank/DDBJ whole genome shotgun (WGS) entry which is preliminary data.</text>
</comment>
<feature type="binding site" evidence="8">
    <location>
        <position position="118"/>
    </location>
    <ligand>
        <name>Fe cation</name>
        <dbReference type="ChEBI" id="CHEBI:24875"/>
    </ligand>
</feature>
<evidence type="ECO:0000256" key="7">
    <source>
        <dbReference type="ARBA" id="ARBA00048117"/>
    </source>
</evidence>
<evidence type="ECO:0000313" key="11">
    <source>
        <dbReference type="Proteomes" id="UP000606044"/>
    </source>
</evidence>
<dbReference type="GO" id="GO:0002949">
    <property type="term" value="P:tRNA threonylcarbamoyladenosine modification"/>
    <property type="evidence" value="ECO:0007669"/>
    <property type="project" value="UniProtKB-UniRule"/>
</dbReference>
<name>A0A917C0F9_9HYPH</name>
<feature type="binding site" evidence="8">
    <location>
        <begin position="140"/>
        <end position="144"/>
    </location>
    <ligand>
        <name>substrate</name>
    </ligand>
</feature>
<reference evidence="10" key="1">
    <citation type="journal article" date="2014" name="Int. J. Syst. Evol. Microbiol.">
        <title>Complete genome sequence of Corynebacterium casei LMG S-19264T (=DSM 44701T), isolated from a smear-ripened cheese.</title>
        <authorList>
            <consortium name="US DOE Joint Genome Institute (JGI-PGF)"/>
            <person name="Walter F."/>
            <person name="Albersmeier A."/>
            <person name="Kalinowski J."/>
            <person name="Ruckert C."/>
        </authorList>
    </citation>
    <scope>NUCLEOTIDE SEQUENCE</scope>
    <source>
        <strain evidence="10">CCM 7897</strain>
    </source>
</reference>
<evidence type="ECO:0000256" key="4">
    <source>
        <dbReference type="ARBA" id="ARBA00022723"/>
    </source>
</evidence>
<dbReference type="RefSeq" id="WP_188579023.1">
    <property type="nucleotide sequence ID" value="NZ_BMCT01000003.1"/>
</dbReference>
<dbReference type="NCBIfam" id="TIGR03723">
    <property type="entry name" value="T6A_TsaD_YgjD"/>
    <property type="match status" value="1"/>
</dbReference>
<gene>
    <name evidence="8 10" type="primary">tsaD</name>
    <name evidence="10" type="ORF">GCM10007301_25230</name>
</gene>
<protein>
    <recommendedName>
        <fullName evidence="8">tRNA N6-adenosine threonylcarbamoyltransferase</fullName>
        <ecNumber evidence="8">2.3.1.234</ecNumber>
    </recommendedName>
    <alternativeName>
        <fullName evidence="8">N6-L-threonylcarbamoyladenine synthase</fullName>
        <shortName evidence="8">t(6)A synthase</shortName>
    </alternativeName>
    <alternativeName>
        <fullName evidence="8">t(6)A37 threonylcarbamoyladenosine biosynthesis protein TsaD</fullName>
    </alternativeName>
    <alternativeName>
        <fullName evidence="8">tRNA threonylcarbamoyladenosine biosynthesis protein TsaD</fullName>
    </alternativeName>
</protein>
<feature type="domain" description="Gcp-like" evidence="9">
    <location>
        <begin position="31"/>
        <end position="320"/>
    </location>
</feature>
<dbReference type="HAMAP" id="MF_01445">
    <property type="entry name" value="TsaD"/>
    <property type="match status" value="1"/>
</dbReference>
<organism evidence="10 11">
    <name type="scientific">Azorhizobium oxalatiphilum</name>
    <dbReference type="NCBI Taxonomy" id="980631"/>
    <lineage>
        <taxon>Bacteria</taxon>
        <taxon>Pseudomonadati</taxon>
        <taxon>Pseudomonadota</taxon>
        <taxon>Alphaproteobacteria</taxon>
        <taxon>Hyphomicrobiales</taxon>
        <taxon>Xanthobacteraceae</taxon>
        <taxon>Azorhizobium</taxon>
    </lineage>
</organism>
<keyword evidence="3 8" id="KW-0819">tRNA processing</keyword>
<proteinExistence type="inferred from homology"/>
<dbReference type="EMBL" id="BMCT01000003">
    <property type="protein sequence ID" value="GGF64376.1"/>
    <property type="molecule type" value="Genomic_DNA"/>
</dbReference>
<evidence type="ECO:0000256" key="8">
    <source>
        <dbReference type="HAMAP-Rule" id="MF_01445"/>
    </source>
</evidence>
<dbReference type="GO" id="GO:0005737">
    <property type="term" value="C:cytoplasm"/>
    <property type="evidence" value="ECO:0007669"/>
    <property type="project" value="UniProtKB-SubCell"/>
</dbReference>
<evidence type="ECO:0000256" key="1">
    <source>
        <dbReference type="ARBA" id="ARBA00022490"/>
    </source>
</evidence>
<dbReference type="InterPro" id="IPR000905">
    <property type="entry name" value="Gcp-like_dom"/>
</dbReference>
<dbReference type="FunFam" id="3.30.420.40:FF:000040">
    <property type="entry name" value="tRNA N6-adenosine threonylcarbamoyltransferase"/>
    <property type="match status" value="1"/>
</dbReference>
<dbReference type="AlphaFoldDB" id="A0A917C0F9"/>
<accession>A0A917C0F9</accession>
<dbReference type="Gene3D" id="3.30.420.40">
    <property type="match status" value="2"/>
</dbReference>
<dbReference type="CDD" id="cd24133">
    <property type="entry name" value="ASKHA_NBD_TsaD_bac"/>
    <property type="match status" value="1"/>
</dbReference>
<keyword evidence="5 8" id="KW-0408">Iron</keyword>
<dbReference type="PRINTS" id="PR00789">
    <property type="entry name" value="OSIALOPTASE"/>
</dbReference>
<dbReference type="GO" id="GO:0005506">
    <property type="term" value="F:iron ion binding"/>
    <property type="evidence" value="ECO:0007669"/>
    <property type="project" value="UniProtKB-UniRule"/>
</dbReference>
<dbReference type="SUPFAM" id="SSF53067">
    <property type="entry name" value="Actin-like ATPase domain"/>
    <property type="match status" value="2"/>
</dbReference>
<dbReference type="Proteomes" id="UP000606044">
    <property type="component" value="Unassembled WGS sequence"/>
</dbReference>
<dbReference type="GO" id="GO:0061711">
    <property type="term" value="F:tRNA N(6)-L-threonylcarbamoyladenine synthase activity"/>
    <property type="evidence" value="ECO:0007669"/>
    <property type="project" value="UniProtKB-EC"/>
</dbReference>
<feature type="binding site" evidence="8">
    <location>
        <position position="122"/>
    </location>
    <ligand>
        <name>Fe cation</name>
        <dbReference type="ChEBI" id="CHEBI:24875"/>
    </ligand>
</feature>
<keyword evidence="2 8" id="KW-0808">Transferase</keyword>
<dbReference type="PANTHER" id="PTHR11735">
    <property type="entry name" value="TRNA N6-ADENOSINE THREONYLCARBAMOYLTRANSFERASE"/>
    <property type="match status" value="1"/>
</dbReference>
<feature type="binding site" evidence="8">
    <location>
        <position position="285"/>
    </location>
    <ligand>
        <name>substrate</name>
    </ligand>
</feature>
<comment type="cofactor">
    <cofactor evidence="8">
        <name>Fe(2+)</name>
        <dbReference type="ChEBI" id="CHEBI:29033"/>
    </cofactor>
    <text evidence="8">Binds 1 Fe(2+) ion per subunit.</text>
</comment>
<dbReference type="NCBIfam" id="TIGR00329">
    <property type="entry name" value="gcp_kae1"/>
    <property type="match status" value="1"/>
</dbReference>
<comment type="subcellular location">
    <subcellularLocation>
        <location evidence="8">Cytoplasm</location>
    </subcellularLocation>
</comment>
<dbReference type="EC" id="2.3.1.234" evidence="8"/>
<dbReference type="Pfam" id="PF00814">
    <property type="entry name" value="TsaD"/>
    <property type="match status" value="1"/>
</dbReference>